<dbReference type="EMBL" id="ASSP01000018">
    <property type="protein sequence ID" value="EOS11253.1"/>
    <property type="molecule type" value="Genomic_DNA"/>
</dbReference>
<dbReference type="OrthoDB" id="1049275at2"/>
<dbReference type="Proteomes" id="UP000014200">
    <property type="component" value="Unassembled WGS sequence"/>
</dbReference>
<evidence type="ECO:0000313" key="2">
    <source>
        <dbReference type="Proteomes" id="UP000014200"/>
    </source>
</evidence>
<dbReference type="HOGENOM" id="CLU_167374_0_0_10"/>
<dbReference type="RefSeq" id="WP_016277295.1">
    <property type="nucleotide sequence ID" value="NZ_JABVZU010000002.1"/>
</dbReference>
<reference evidence="1 2" key="1">
    <citation type="submission" date="2013-04" db="EMBL/GenBank/DDBJ databases">
        <title>The Genome Sequence of Bacteroides massiliensis dnLKV3.</title>
        <authorList>
            <consortium name="The Broad Institute Genomics Platform"/>
            <consortium name="The Broad Institute Genome Sequencing Center for Infectious Disease"/>
            <person name="Earl A."/>
            <person name="Xavier R."/>
            <person name="Kuhn K."/>
            <person name="Stappenbeck T."/>
            <person name="Walker B."/>
            <person name="Young S."/>
            <person name="Zeng Q."/>
            <person name="Gargeya S."/>
            <person name="Fitzgerald M."/>
            <person name="Haas B."/>
            <person name="Abouelleil A."/>
            <person name="Allen A.W."/>
            <person name="Alvarado L."/>
            <person name="Arachchi H.M."/>
            <person name="Berlin A.M."/>
            <person name="Chapman S.B."/>
            <person name="Gainer-Dewar J."/>
            <person name="Goldberg J."/>
            <person name="Griggs A."/>
            <person name="Gujja S."/>
            <person name="Hansen M."/>
            <person name="Howarth C."/>
            <person name="Imamovic A."/>
            <person name="Ireland A."/>
            <person name="Larimer J."/>
            <person name="McCowan C."/>
            <person name="Murphy C."/>
            <person name="Pearson M."/>
            <person name="Poon T.W."/>
            <person name="Priest M."/>
            <person name="Roberts A."/>
            <person name="Saif S."/>
            <person name="Shea T."/>
            <person name="Sisk P."/>
            <person name="Sykes S."/>
            <person name="Wortman J."/>
            <person name="Nusbaum C."/>
            <person name="Birren B."/>
        </authorList>
    </citation>
    <scope>NUCLEOTIDE SEQUENCE [LARGE SCALE GENOMIC DNA]</scope>
    <source>
        <strain evidence="2">dnLKV3</strain>
    </source>
</reference>
<evidence type="ECO:0000313" key="1">
    <source>
        <dbReference type="EMBL" id="EOS11253.1"/>
    </source>
</evidence>
<keyword evidence="2" id="KW-1185">Reference proteome</keyword>
<sequence>MFTEFINRILGAERRSTASDRLEKSAVPSVIVTKDSNKTSPQPVPEKYRKDVALLRSKYGDAFKTGFCINLTLLESLSIMPRERRRVDSYRGLQSYLMKEWDITLTITSRKTKSKTL</sequence>
<proteinExistence type="predicted"/>
<accession>R9I4Q3</accession>
<organism evidence="1 2">
    <name type="scientific">Phocaeicola sartorii</name>
    <dbReference type="NCBI Taxonomy" id="671267"/>
    <lineage>
        <taxon>Bacteria</taxon>
        <taxon>Pseudomonadati</taxon>
        <taxon>Bacteroidota</taxon>
        <taxon>Bacteroidia</taxon>
        <taxon>Bacteroidales</taxon>
        <taxon>Bacteroidaceae</taxon>
        <taxon>Phocaeicola</taxon>
    </lineage>
</organism>
<protein>
    <submittedName>
        <fullName evidence="1">Uncharacterized protein</fullName>
    </submittedName>
</protein>
<dbReference type="GeneID" id="82152077"/>
<dbReference type="AlphaFoldDB" id="R9I4Q3"/>
<name>R9I4Q3_9BACT</name>
<comment type="caution">
    <text evidence="1">The sequence shown here is derived from an EMBL/GenBank/DDBJ whole genome shotgun (WGS) entry which is preliminary data.</text>
</comment>
<gene>
    <name evidence="1" type="ORF">C802_02965</name>
</gene>
<dbReference type="STRING" id="1235788.C802_02965"/>